<dbReference type="AlphaFoldDB" id="A0A6J4K3F3"/>
<protein>
    <submittedName>
        <fullName evidence="2">Uncharacterized protein</fullName>
    </submittedName>
</protein>
<feature type="region of interest" description="Disordered" evidence="1">
    <location>
        <begin position="88"/>
        <end position="109"/>
    </location>
</feature>
<dbReference type="EMBL" id="CADCTV010000010">
    <property type="protein sequence ID" value="CAA9294623.1"/>
    <property type="molecule type" value="Genomic_DNA"/>
</dbReference>
<evidence type="ECO:0000313" key="2">
    <source>
        <dbReference type="EMBL" id="CAA9294623.1"/>
    </source>
</evidence>
<name>A0A6J4K3F3_9BACT</name>
<reference evidence="2" key="1">
    <citation type="submission" date="2020-02" db="EMBL/GenBank/DDBJ databases">
        <authorList>
            <person name="Meier V. D."/>
        </authorList>
    </citation>
    <scope>NUCLEOTIDE SEQUENCE</scope>
    <source>
        <strain evidence="2">AVDCRST_MAG89</strain>
    </source>
</reference>
<organism evidence="2">
    <name type="scientific">uncultured Gemmatimonadota bacterium</name>
    <dbReference type="NCBI Taxonomy" id="203437"/>
    <lineage>
        <taxon>Bacteria</taxon>
        <taxon>Pseudomonadati</taxon>
        <taxon>Gemmatimonadota</taxon>
        <taxon>environmental samples</taxon>
    </lineage>
</organism>
<accession>A0A6J4K3F3</accession>
<sequence>MSEVHHGVALLRQRQRAIERRPRGPRGWVLLAGARPEQDLSRLLQLVPRGCDSGEEGLQAVEWLRSLFSSMPHRLIRFHPQQRSRCGSPAVAVHRGGSLHPPDRVIAKR</sequence>
<evidence type="ECO:0000256" key="1">
    <source>
        <dbReference type="SAM" id="MobiDB-lite"/>
    </source>
</evidence>
<gene>
    <name evidence="2" type="ORF">AVDCRST_MAG89-46</name>
</gene>
<proteinExistence type="predicted"/>